<accession>A0A8J2PM84</accession>
<gene>
    <name evidence="1" type="ORF">AFUS01_LOCUS30271</name>
</gene>
<organism evidence="1 2">
    <name type="scientific">Allacma fusca</name>
    <dbReference type="NCBI Taxonomy" id="39272"/>
    <lineage>
        <taxon>Eukaryota</taxon>
        <taxon>Metazoa</taxon>
        <taxon>Ecdysozoa</taxon>
        <taxon>Arthropoda</taxon>
        <taxon>Hexapoda</taxon>
        <taxon>Collembola</taxon>
        <taxon>Symphypleona</taxon>
        <taxon>Sminthuridae</taxon>
        <taxon>Allacma</taxon>
    </lineage>
</organism>
<proteinExistence type="predicted"/>
<sequence>MCQSIYQPSPTPPLILYSMDIKLQMSPSVSLPSTIKTIFQSLKDSSETEEKEIHRRGFYACLIPYCSWNSYVGIAERGSSIPILSKGNVLDIVCRNFVNRRIDDMMEMKLEWEDLEYPKFARTGVCTNRTEIERLLTLLRKLLPDIKEITNAGDCYYWDANGLNEIERDIMLSKLETLRSLRDGNVRNILPAFAEAVKLQ</sequence>
<protein>
    <submittedName>
        <fullName evidence="1">Uncharacterized protein</fullName>
    </submittedName>
</protein>
<reference evidence="1" key="1">
    <citation type="submission" date="2021-06" db="EMBL/GenBank/DDBJ databases">
        <authorList>
            <person name="Hodson N. C."/>
            <person name="Mongue J. A."/>
            <person name="Jaron S. K."/>
        </authorList>
    </citation>
    <scope>NUCLEOTIDE SEQUENCE</scope>
</reference>
<evidence type="ECO:0000313" key="2">
    <source>
        <dbReference type="Proteomes" id="UP000708208"/>
    </source>
</evidence>
<comment type="caution">
    <text evidence="1">The sequence shown here is derived from an EMBL/GenBank/DDBJ whole genome shotgun (WGS) entry which is preliminary data.</text>
</comment>
<dbReference type="Proteomes" id="UP000708208">
    <property type="component" value="Unassembled WGS sequence"/>
</dbReference>
<keyword evidence="2" id="KW-1185">Reference proteome</keyword>
<evidence type="ECO:0000313" key="1">
    <source>
        <dbReference type="EMBL" id="CAG7819850.1"/>
    </source>
</evidence>
<dbReference type="EMBL" id="CAJVCH010461751">
    <property type="protein sequence ID" value="CAG7819850.1"/>
    <property type="molecule type" value="Genomic_DNA"/>
</dbReference>
<name>A0A8J2PM84_9HEXA</name>
<dbReference type="AlphaFoldDB" id="A0A8J2PM84"/>